<dbReference type="KEGG" id="hmn:HM131_10075"/>
<name>A0A1W5ZV12_9BACI</name>
<dbReference type="AlphaFoldDB" id="A0A1W5ZV12"/>
<keyword evidence="1" id="KW-1133">Transmembrane helix</keyword>
<dbReference type="Proteomes" id="UP000192527">
    <property type="component" value="Chromosome"/>
</dbReference>
<feature type="transmembrane region" description="Helical" evidence="1">
    <location>
        <begin position="38"/>
        <end position="58"/>
    </location>
</feature>
<dbReference type="EMBL" id="CP020772">
    <property type="protein sequence ID" value="ARI77162.1"/>
    <property type="molecule type" value="Genomic_DNA"/>
</dbReference>
<keyword evidence="1" id="KW-0472">Membrane</keyword>
<keyword evidence="3" id="KW-1185">Reference proteome</keyword>
<organism evidence="2 3">
    <name type="scientific">Halobacillus mangrovi</name>
    <dbReference type="NCBI Taxonomy" id="402384"/>
    <lineage>
        <taxon>Bacteria</taxon>
        <taxon>Bacillati</taxon>
        <taxon>Bacillota</taxon>
        <taxon>Bacilli</taxon>
        <taxon>Bacillales</taxon>
        <taxon>Bacillaceae</taxon>
        <taxon>Halobacillus</taxon>
    </lineage>
</organism>
<protein>
    <submittedName>
        <fullName evidence="2">Uncharacterized protein</fullName>
    </submittedName>
</protein>
<gene>
    <name evidence="2" type="ORF">HM131_10075</name>
</gene>
<sequence>MEESREVERESVNQKKNPLSEKTFCLVFISSYRNPNRVVSIFYGISSPYYVFWVFVLLHKFYV</sequence>
<evidence type="ECO:0000256" key="1">
    <source>
        <dbReference type="SAM" id="Phobius"/>
    </source>
</evidence>
<evidence type="ECO:0000313" key="3">
    <source>
        <dbReference type="Proteomes" id="UP000192527"/>
    </source>
</evidence>
<accession>A0A1W5ZV12</accession>
<reference evidence="2 3" key="1">
    <citation type="submission" date="2017-04" db="EMBL/GenBank/DDBJ databases">
        <title>The whole genome sequencing and assembly of Halobacillus mangrovi strain.</title>
        <authorList>
            <person name="Lee S.-J."/>
            <person name="Park M.-K."/>
            <person name="Kim J.-Y."/>
            <person name="Lee Y.-J."/>
            <person name="Yi H."/>
            <person name="Bahn Y.-S."/>
            <person name="Kim J.F."/>
            <person name="Lee D.-W."/>
        </authorList>
    </citation>
    <scope>NUCLEOTIDE SEQUENCE [LARGE SCALE GENOMIC DNA]</scope>
    <source>
        <strain evidence="2 3">KTB 131</strain>
    </source>
</reference>
<keyword evidence="1" id="KW-0812">Transmembrane</keyword>
<evidence type="ECO:0000313" key="2">
    <source>
        <dbReference type="EMBL" id="ARI77162.1"/>
    </source>
</evidence>
<proteinExistence type="predicted"/>